<evidence type="ECO:0000256" key="1">
    <source>
        <dbReference type="ARBA" id="ARBA00012513"/>
    </source>
</evidence>
<dbReference type="PANTHER" id="PTHR24356">
    <property type="entry name" value="SERINE/THREONINE-PROTEIN KINASE"/>
    <property type="match status" value="1"/>
</dbReference>
<evidence type="ECO:0000259" key="9">
    <source>
        <dbReference type="PROSITE" id="PS50011"/>
    </source>
</evidence>
<dbReference type="SMART" id="SM00220">
    <property type="entry name" value="S_TKc"/>
    <property type="match status" value="1"/>
</dbReference>
<dbReference type="InterPro" id="IPR050236">
    <property type="entry name" value="Ser_Thr_kinase_AGC"/>
</dbReference>
<comment type="catalytic activity">
    <reaction evidence="8">
        <text>L-seryl-[protein] + ATP = O-phospho-L-seryl-[protein] + ADP + H(+)</text>
        <dbReference type="Rhea" id="RHEA:17989"/>
        <dbReference type="Rhea" id="RHEA-COMP:9863"/>
        <dbReference type="Rhea" id="RHEA-COMP:11604"/>
        <dbReference type="ChEBI" id="CHEBI:15378"/>
        <dbReference type="ChEBI" id="CHEBI:29999"/>
        <dbReference type="ChEBI" id="CHEBI:30616"/>
        <dbReference type="ChEBI" id="CHEBI:83421"/>
        <dbReference type="ChEBI" id="CHEBI:456216"/>
        <dbReference type="EC" id="2.7.11.1"/>
    </reaction>
</comment>
<evidence type="ECO:0000313" key="11">
    <source>
        <dbReference type="Proteomes" id="UP000276133"/>
    </source>
</evidence>
<dbReference type="SUPFAM" id="SSF56112">
    <property type="entry name" value="Protein kinase-like (PK-like)"/>
    <property type="match status" value="1"/>
</dbReference>
<accession>A0A3M7RXD5</accession>
<dbReference type="EMBL" id="REGN01002412">
    <property type="protein sequence ID" value="RNA28243.1"/>
    <property type="molecule type" value="Genomic_DNA"/>
</dbReference>
<comment type="caution">
    <text evidence="10">The sequence shown here is derived from an EMBL/GenBank/DDBJ whole genome shotgun (WGS) entry which is preliminary data.</text>
</comment>
<gene>
    <name evidence="10" type="ORF">BpHYR1_003956</name>
</gene>
<dbReference type="PANTHER" id="PTHR24356:SF163">
    <property type="entry name" value="3-PHOSPHOINOSITIDE-DEPENDENT PROTEIN KINASE 1-RELATED"/>
    <property type="match status" value="1"/>
</dbReference>
<dbReference type="GO" id="GO:0004674">
    <property type="term" value="F:protein serine/threonine kinase activity"/>
    <property type="evidence" value="ECO:0007669"/>
    <property type="project" value="UniProtKB-KW"/>
</dbReference>
<keyword evidence="6" id="KW-0067">ATP-binding</keyword>
<dbReference type="Pfam" id="PF00069">
    <property type="entry name" value="Pkinase"/>
    <property type="match status" value="1"/>
</dbReference>
<dbReference type="GO" id="GO:0005524">
    <property type="term" value="F:ATP binding"/>
    <property type="evidence" value="ECO:0007669"/>
    <property type="project" value="UniProtKB-KW"/>
</dbReference>
<evidence type="ECO:0000256" key="4">
    <source>
        <dbReference type="ARBA" id="ARBA00022741"/>
    </source>
</evidence>
<name>A0A3M7RXD5_BRAPC</name>
<keyword evidence="2" id="KW-0723">Serine/threonine-protein kinase</keyword>
<dbReference type="Proteomes" id="UP000276133">
    <property type="component" value="Unassembled WGS sequence"/>
</dbReference>
<dbReference type="Gene3D" id="1.10.510.10">
    <property type="entry name" value="Transferase(Phosphotransferase) domain 1"/>
    <property type="match status" value="1"/>
</dbReference>
<proteinExistence type="predicted"/>
<dbReference type="InterPro" id="IPR008271">
    <property type="entry name" value="Ser/Thr_kinase_AS"/>
</dbReference>
<dbReference type="STRING" id="10195.A0A3M7RXD5"/>
<dbReference type="InterPro" id="IPR000719">
    <property type="entry name" value="Prot_kinase_dom"/>
</dbReference>
<comment type="catalytic activity">
    <reaction evidence="7">
        <text>L-threonyl-[protein] + ATP = O-phospho-L-threonyl-[protein] + ADP + H(+)</text>
        <dbReference type="Rhea" id="RHEA:46608"/>
        <dbReference type="Rhea" id="RHEA-COMP:11060"/>
        <dbReference type="Rhea" id="RHEA-COMP:11605"/>
        <dbReference type="ChEBI" id="CHEBI:15378"/>
        <dbReference type="ChEBI" id="CHEBI:30013"/>
        <dbReference type="ChEBI" id="CHEBI:30616"/>
        <dbReference type="ChEBI" id="CHEBI:61977"/>
        <dbReference type="ChEBI" id="CHEBI:456216"/>
        <dbReference type="EC" id="2.7.11.1"/>
    </reaction>
</comment>
<keyword evidence="11" id="KW-1185">Reference proteome</keyword>
<evidence type="ECO:0000256" key="5">
    <source>
        <dbReference type="ARBA" id="ARBA00022777"/>
    </source>
</evidence>
<reference evidence="10 11" key="1">
    <citation type="journal article" date="2018" name="Sci. Rep.">
        <title>Genomic signatures of local adaptation to the degree of environmental predictability in rotifers.</title>
        <authorList>
            <person name="Franch-Gras L."/>
            <person name="Hahn C."/>
            <person name="Garcia-Roger E.M."/>
            <person name="Carmona M.J."/>
            <person name="Serra M."/>
            <person name="Gomez A."/>
        </authorList>
    </citation>
    <scope>NUCLEOTIDE SEQUENCE [LARGE SCALE GENOMIC DNA]</scope>
    <source>
        <strain evidence="10">HYR1</strain>
    </source>
</reference>
<evidence type="ECO:0000313" key="10">
    <source>
        <dbReference type="EMBL" id="RNA28243.1"/>
    </source>
</evidence>
<evidence type="ECO:0000256" key="8">
    <source>
        <dbReference type="ARBA" id="ARBA00048679"/>
    </source>
</evidence>
<dbReference type="PROSITE" id="PS00108">
    <property type="entry name" value="PROTEIN_KINASE_ST"/>
    <property type="match status" value="1"/>
</dbReference>
<dbReference type="FunFam" id="1.10.510.10:FF:000534">
    <property type="entry name" value="Serine/threonine-protein kinase PKH2"/>
    <property type="match status" value="1"/>
</dbReference>
<dbReference type="InterPro" id="IPR011009">
    <property type="entry name" value="Kinase-like_dom_sf"/>
</dbReference>
<evidence type="ECO:0000256" key="3">
    <source>
        <dbReference type="ARBA" id="ARBA00022679"/>
    </source>
</evidence>
<evidence type="ECO:0000256" key="7">
    <source>
        <dbReference type="ARBA" id="ARBA00047899"/>
    </source>
</evidence>
<keyword evidence="5" id="KW-0418">Kinase</keyword>
<dbReference type="EC" id="2.7.11.1" evidence="1"/>
<organism evidence="10 11">
    <name type="scientific">Brachionus plicatilis</name>
    <name type="common">Marine rotifer</name>
    <name type="synonym">Brachionus muelleri</name>
    <dbReference type="NCBI Taxonomy" id="10195"/>
    <lineage>
        <taxon>Eukaryota</taxon>
        <taxon>Metazoa</taxon>
        <taxon>Spiralia</taxon>
        <taxon>Gnathifera</taxon>
        <taxon>Rotifera</taxon>
        <taxon>Eurotatoria</taxon>
        <taxon>Monogononta</taxon>
        <taxon>Pseudotrocha</taxon>
        <taxon>Ploima</taxon>
        <taxon>Brachionidae</taxon>
        <taxon>Brachionus</taxon>
    </lineage>
</organism>
<evidence type="ECO:0000256" key="6">
    <source>
        <dbReference type="ARBA" id="ARBA00022840"/>
    </source>
</evidence>
<sequence>MYKHSVKKLNNNIKECDKHQIIKEKKVKYIHLEKRILSEYLKEHPFFVKLFFTFQDDDSLYFGLSYCSNGDLLQHIQKNGHLTLEKSQFFTAEIVDALEFMHGKKIIHRDLKPENILLDEHFHIKITDFGSARIIDDPLEQKQLQEGNTSLVRRKNSFVGTAQFVSPEILNGKEPHIGTDLWSLGCIIYQLLSGKHLFTGNHEYDIFQKVVKQDFSIKEDFDVNAKDLIQKLVVKDPNQRLGASENYPLLKAHSFFENIKWMNLLETQVPN</sequence>
<dbReference type="Gene3D" id="3.30.200.20">
    <property type="entry name" value="Phosphorylase Kinase, domain 1"/>
    <property type="match status" value="1"/>
</dbReference>
<dbReference type="PROSITE" id="PS50011">
    <property type="entry name" value="PROTEIN_KINASE_DOM"/>
    <property type="match status" value="1"/>
</dbReference>
<protein>
    <recommendedName>
        <fullName evidence="1">non-specific serine/threonine protein kinase</fullName>
        <ecNumber evidence="1">2.7.11.1</ecNumber>
    </recommendedName>
</protein>
<keyword evidence="3" id="KW-0808">Transferase</keyword>
<evidence type="ECO:0000256" key="2">
    <source>
        <dbReference type="ARBA" id="ARBA00022527"/>
    </source>
</evidence>
<dbReference type="AlphaFoldDB" id="A0A3M7RXD5"/>
<keyword evidence="4" id="KW-0547">Nucleotide-binding</keyword>
<dbReference type="OrthoDB" id="347657at2759"/>
<dbReference type="GO" id="GO:0035556">
    <property type="term" value="P:intracellular signal transduction"/>
    <property type="evidence" value="ECO:0007669"/>
    <property type="project" value="TreeGrafter"/>
</dbReference>
<dbReference type="PIRSF" id="PIRSF000654">
    <property type="entry name" value="Integrin-linked_kinase"/>
    <property type="match status" value="1"/>
</dbReference>
<feature type="domain" description="Protein kinase" evidence="9">
    <location>
        <begin position="1"/>
        <end position="256"/>
    </location>
</feature>